<comment type="caution">
    <text evidence="4">The sequence shown here is derived from an EMBL/GenBank/DDBJ whole genome shotgun (WGS) entry which is preliminary data.</text>
</comment>
<dbReference type="Proteomes" id="UP001310692">
    <property type="component" value="Unassembled WGS sequence"/>
</dbReference>
<protein>
    <submittedName>
        <fullName evidence="4">NTP transferase domain-containing protein</fullName>
    </submittedName>
</protein>
<proteinExistence type="predicted"/>
<keyword evidence="2" id="KW-0460">Magnesium</keyword>
<dbReference type="EMBL" id="JAZDRO010000001">
    <property type="protein sequence ID" value="MEE2565173.1"/>
    <property type="molecule type" value="Genomic_DNA"/>
</dbReference>
<dbReference type="PANTHER" id="PTHR19136:SF81">
    <property type="entry name" value="MOLYBDENUM COFACTOR GUANYLYLTRANSFERASE"/>
    <property type="match status" value="1"/>
</dbReference>
<evidence type="ECO:0000256" key="1">
    <source>
        <dbReference type="ARBA" id="ARBA00022679"/>
    </source>
</evidence>
<dbReference type="SUPFAM" id="SSF53448">
    <property type="entry name" value="Nucleotide-diphospho-sugar transferases"/>
    <property type="match status" value="1"/>
</dbReference>
<feature type="domain" description="MobA-like NTP transferase" evidence="3">
    <location>
        <begin position="9"/>
        <end position="112"/>
    </location>
</feature>
<dbReference type="Gene3D" id="3.90.550.10">
    <property type="entry name" value="Spore Coat Polysaccharide Biosynthesis Protein SpsA, Chain A"/>
    <property type="match status" value="1"/>
</dbReference>
<accession>A0ABU7LUC8</accession>
<dbReference type="InterPro" id="IPR025877">
    <property type="entry name" value="MobA-like_NTP_Trfase"/>
</dbReference>
<evidence type="ECO:0000313" key="5">
    <source>
        <dbReference type="Proteomes" id="UP001310692"/>
    </source>
</evidence>
<evidence type="ECO:0000313" key="4">
    <source>
        <dbReference type="EMBL" id="MEE2565173.1"/>
    </source>
</evidence>
<dbReference type="InterPro" id="IPR029044">
    <property type="entry name" value="Nucleotide-diphossugar_trans"/>
</dbReference>
<dbReference type="Pfam" id="PF12804">
    <property type="entry name" value="NTP_transf_3"/>
    <property type="match status" value="1"/>
</dbReference>
<sequence>MSTPASITGLILAGGKSSRMGTDKAALVLDGETLLDRARRILREAGAERVIVLGRSYEADGWPDPPGGKGPGVALASALNRLADSGPVQALVIPVDMPCLTPHSLKALIRSGPSAHYQNDPLPLYFAPDARLPTPDTVRSVRDVVKAVGALALRRPGNERVLANINTPDAFADLSGGTGPD</sequence>
<evidence type="ECO:0000259" key="3">
    <source>
        <dbReference type="Pfam" id="PF12804"/>
    </source>
</evidence>
<name>A0ABU7LUC8_9PROT</name>
<keyword evidence="5" id="KW-1185">Reference proteome</keyword>
<evidence type="ECO:0000256" key="2">
    <source>
        <dbReference type="ARBA" id="ARBA00022842"/>
    </source>
</evidence>
<reference evidence="4 5" key="1">
    <citation type="submission" date="2024-01" db="EMBL/GenBank/DDBJ databases">
        <title>Hyphobacterium bacterium isolated from marine sediment.</title>
        <authorList>
            <person name="Zhao S."/>
        </authorList>
    </citation>
    <scope>NUCLEOTIDE SEQUENCE [LARGE SCALE GENOMIC DNA]</scope>
    <source>
        <strain evidence="4 5">Y60-23</strain>
    </source>
</reference>
<gene>
    <name evidence="4" type="ORF">V0U35_00650</name>
</gene>
<dbReference type="RefSeq" id="WP_330194712.1">
    <property type="nucleotide sequence ID" value="NZ_JAZDRO010000001.1"/>
</dbReference>
<dbReference type="PANTHER" id="PTHR19136">
    <property type="entry name" value="MOLYBDENUM COFACTOR GUANYLYLTRANSFERASE"/>
    <property type="match status" value="1"/>
</dbReference>
<keyword evidence="1 4" id="KW-0808">Transferase</keyword>
<dbReference type="GO" id="GO:0016740">
    <property type="term" value="F:transferase activity"/>
    <property type="evidence" value="ECO:0007669"/>
    <property type="project" value="UniProtKB-KW"/>
</dbReference>
<organism evidence="4 5">
    <name type="scientific">Hyphobacterium marinum</name>
    <dbReference type="NCBI Taxonomy" id="3116574"/>
    <lineage>
        <taxon>Bacteria</taxon>
        <taxon>Pseudomonadati</taxon>
        <taxon>Pseudomonadota</taxon>
        <taxon>Alphaproteobacteria</taxon>
        <taxon>Maricaulales</taxon>
        <taxon>Maricaulaceae</taxon>
        <taxon>Hyphobacterium</taxon>
    </lineage>
</organism>